<sequence>MSRLSKNVNLPDGENTVHNVVTGDIDVYGDTATGAEVLLSELRVSPLLTYTHALGALQPSRRVKTLYACTAGHNTELSFQPGQIITNG</sequence>
<dbReference type="SUPFAM" id="SSF50044">
    <property type="entry name" value="SH3-domain"/>
    <property type="match status" value="1"/>
</dbReference>
<dbReference type="Proteomes" id="UP000276991">
    <property type="component" value="Unassembled WGS sequence"/>
</dbReference>
<name>A0A498S5X8_ACAVI</name>
<reference evidence="4 5" key="1">
    <citation type="submission" date="2018-08" db="EMBL/GenBank/DDBJ databases">
        <authorList>
            <person name="Laetsch R D."/>
            <person name="Stevens L."/>
            <person name="Kumar S."/>
            <person name="Blaxter L. M."/>
        </authorList>
    </citation>
    <scope>NUCLEOTIDE SEQUENCE [LARGE SCALE GENOMIC DNA]</scope>
</reference>
<dbReference type="PROSITE" id="PS50002">
    <property type="entry name" value="SH3"/>
    <property type="match status" value="1"/>
</dbReference>
<feature type="domain" description="SH3" evidence="3">
    <location>
        <begin position="58"/>
        <end position="88"/>
    </location>
</feature>
<dbReference type="EMBL" id="UPTC01000154">
    <property type="protein sequence ID" value="VBB26887.1"/>
    <property type="molecule type" value="Genomic_DNA"/>
</dbReference>
<dbReference type="AlphaFoldDB" id="A0A498S5X8"/>
<keyword evidence="5" id="KW-1185">Reference proteome</keyword>
<proteinExistence type="predicted"/>
<dbReference type="InterPro" id="IPR001452">
    <property type="entry name" value="SH3_domain"/>
</dbReference>
<evidence type="ECO:0000313" key="4">
    <source>
        <dbReference type="EMBL" id="VBB26887.1"/>
    </source>
</evidence>
<dbReference type="OrthoDB" id="3183924at2759"/>
<gene>
    <name evidence="4" type="ORF">NAV_LOCUS1717</name>
</gene>
<dbReference type="InterPro" id="IPR036028">
    <property type="entry name" value="SH3-like_dom_sf"/>
</dbReference>
<dbReference type="Gene3D" id="2.30.30.40">
    <property type="entry name" value="SH3 Domains"/>
    <property type="match status" value="1"/>
</dbReference>
<evidence type="ECO:0000313" key="5">
    <source>
        <dbReference type="Proteomes" id="UP000276991"/>
    </source>
</evidence>
<evidence type="ECO:0000256" key="2">
    <source>
        <dbReference type="PROSITE-ProRule" id="PRU00192"/>
    </source>
</evidence>
<evidence type="ECO:0000259" key="3">
    <source>
        <dbReference type="PROSITE" id="PS50002"/>
    </source>
</evidence>
<dbReference type="STRING" id="6277.A0A498S5X8"/>
<evidence type="ECO:0000256" key="1">
    <source>
        <dbReference type="ARBA" id="ARBA00022443"/>
    </source>
</evidence>
<accession>A0A498S5X8</accession>
<organism evidence="4 5">
    <name type="scientific">Acanthocheilonema viteae</name>
    <name type="common">Filarial nematode worm</name>
    <name type="synonym">Dipetalonema viteae</name>
    <dbReference type="NCBI Taxonomy" id="6277"/>
    <lineage>
        <taxon>Eukaryota</taxon>
        <taxon>Metazoa</taxon>
        <taxon>Ecdysozoa</taxon>
        <taxon>Nematoda</taxon>
        <taxon>Chromadorea</taxon>
        <taxon>Rhabditida</taxon>
        <taxon>Spirurina</taxon>
        <taxon>Spiruromorpha</taxon>
        <taxon>Filarioidea</taxon>
        <taxon>Onchocercidae</taxon>
        <taxon>Acanthocheilonema</taxon>
    </lineage>
</organism>
<protein>
    <recommendedName>
        <fullName evidence="3">SH3 domain-containing protein</fullName>
    </recommendedName>
</protein>
<keyword evidence="1 2" id="KW-0728">SH3 domain</keyword>